<name>A0A0F4YEX0_RASE3</name>
<gene>
    <name evidence="1" type="ORF">T310_9703</name>
</gene>
<dbReference type="STRING" id="1408163.A0A0F4YEX0"/>
<protein>
    <recommendedName>
        <fullName evidence="3">Reverse transcriptase zinc-binding domain-containing protein</fullName>
    </recommendedName>
</protein>
<evidence type="ECO:0008006" key="3">
    <source>
        <dbReference type="Google" id="ProtNLM"/>
    </source>
</evidence>
<feature type="non-terminal residue" evidence="1">
    <location>
        <position position="1"/>
    </location>
</feature>
<keyword evidence="2" id="KW-1185">Reference proteome</keyword>
<proteinExistence type="predicted"/>
<organism evidence="1 2">
    <name type="scientific">Rasamsonia emersonii (strain ATCC 16479 / CBS 393.64 / IMI 116815)</name>
    <dbReference type="NCBI Taxonomy" id="1408163"/>
    <lineage>
        <taxon>Eukaryota</taxon>
        <taxon>Fungi</taxon>
        <taxon>Dikarya</taxon>
        <taxon>Ascomycota</taxon>
        <taxon>Pezizomycotina</taxon>
        <taxon>Eurotiomycetes</taxon>
        <taxon>Eurotiomycetidae</taxon>
        <taxon>Eurotiales</taxon>
        <taxon>Trichocomaceae</taxon>
        <taxon>Rasamsonia</taxon>
    </lineage>
</organism>
<reference evidence="1 2" key="1">
    <citation type="submission" date="2015-04" db="EMBL/GenBank/DDBJ databases">
        <authorList>
            <person name="Heijne W.H."/>
            <person name="Fedorova N.D."/>
            <person name="Nierman W.C."/>
            <person name="Vollebregt A.W."/>
            <person name="Zhao Z."/>
            <person name="Wu L."/>
            <person name="Kumar M."/>
            <person name="Stam H."/>
            <person name="van den Berg M.A."/>
            <person name="Pel H.J."/>
        </authorList>
    </citation>
    <scope>NUCLEOTIDE SEQUENCE [LARGE SCALE GENOMIC DNA]</scope>
    <source>
        <strain evidence="1 2">CBS 393.64</strain>
    </source>
</reference>
<dbReference type="OrthoDB" id="4368687at2759"/>
<evidence type="ECO:0000313" key="1">
    <source>
        <dbReference type="EMBL" id="KKA16684.1"/>
    </source>
</evidence>
<dbReference type="GeneID" id="25321635"/>
<dbReference type="RefSeq" id="XP_013323296.1">
    <property type="nucleotide sequence ID" value="XM_013467842.1"/>
</dbReference>
<dbReference type="Proteomes" id="UP000053958">
    <property type="component" value="Unassembled WGS sequence"/>
</dbReference>
<comment type="caution">
    <text evidence="1">The sequence shown here is derived from an EMBL/GenBank/DDBJ whole genome shotgun (WGS) entry which is preliminary data.</text>
</comment>
<dbReference type="AlphaFoldDB" id="A0A0F4YEX0"/>
<sequence length="151" mass="17883">PPSLSIDDYGWTQRVTPSPLKLTKQLWSSIIQLKLGHGYFRSYLVRLPAYNSGTCNLCQTNQEQTPYHLLFHCPAYRDIRYRAFSRVDRKDYNLFYLFSKDGQESLVEFLKETKIATRKWHIGTNDYARTLLPSLTHRTRLTRHRLSNHAY</sequence>
<evidence type="ECO:0000313" key="2">
    <source>
        <dbReference type="Proteomes" id="UP000053958"/>
    </source>
</evidence>
<accession>A0A0F4YEX0</accession>
<dbReference type="EMBL" id="LASV01000744">
    <property type="protein sequence ID" value="KKA16684.1"/>
    <property type="molecule type" value="Genomic_DNA"/>
</dbReference>